<dbReference type="PANTHER" id="PTHR31694">
    <property type="entry name" value="DESICCATION-LIKE PROTEIN"/>
    <property type="match status" value="1"/>
</dbReference>
<organism evidence="1 2">
    <name type="scientific">Zingiber officinale</name>
    <name type="common">Ginger</name>
    <name type="synonym">Amomum zingiber</name>
    <dbReference type="NCBI Taxonomy" id="94328"/>
    <lineage>
        <taxon>Eukaryota</taxon>
        <taxon>Viridiplantae</taxon>
        <taxon>Streptophyta</taxon>
        <taxon>Embryophyta</taxon>
        <taxon>Tracheophyta</taxon>
        <taxon>Spermatophyta</taxon>
        <taxon>Magnoliopsida</taxon>
        <taxon>Liliopsida</taxon>
        <taxon>Zingiberales</taxon>
        <taxon>Zingiberaceae</taxon>
        <taxon>Zingiber</taxon>
    </lineage>
</organism>
<proteinExistence type="predicted"/>
<accession>A0A8J5I928</accession>
<dbReference type="EMBL" id="JACMSC010000002">
    <property type="protein sequence ID" value="KAG6530791.1"/>
    <property type="molecule type" value="Genomic_DNA"/>
</dbReference>
<comment type="caution">
    <text evidence="1">The sequence shown here is derived from an EMBL/GenBank/DDBJ whole genome shotgun (WGS) entry which is preliminary data.</text>
</comment>
<protein>
    <recommendedName>
        <fullName evidence="3">Desiccation-related protein PCC13-62</fullName>
    </recommendedName>
</protein>
<reference evidence="1 2" key="1">
    <citation type="submission" date="2020-08" db="EMBL/GenBank/DDBJ databases">
        <title>Plant Genome Project.</title>
        <authorList>
            <person name="Zhang R.-G."/>
        </authorList>
    </citation>
    <scope>NUCLEOTIDE SEQUENCE [LARGE SCALE GENOMIC DNA]</scope>
    <source>
        <tissue evidence="1">Rhizome</tissue>
    </source>
</reference>
<gene>
    <name evidence="1" type="ORF">ZIOFF_004549</name>
</gene>
<dbReference type="AlphaFoldDB" id="A0A8J5I928"/>
<dbReference type="Pfam" id="PF13668">
    <property type="entry name" value="Ferritin_2"/>
    <property type="match status" value="1"/>
</dbReference>
<dbReference type="PANTHER" id="PTHR31694:SF26">
    <property type="entry name" value="OS05G0151100 PROTEIN"/>
    <property type="match status" value="1"/>
</dbReference>
<name>A0A8J5I928_ZINOF</name>
<keyword evidence="2" id="KW-1185">Reference proteome</keyword>
<dbReference type="Proteomes" id="UP000734854">
    <property type="component" value="Unassembled WGS sequence"/>
</dbReference>
<sequence length="235" mass="25045">MDKTTIRPSESAVRLPGEVAAAGEAAVAAVQRQTREEVAVGGCDGFWMRRRWPWEAEVAASGCSGRWRWRRALEAAPTAAVGSGVLIASYAIPYMGVAAAVGANPSVNGYLLAGLLAVEAGQDAVIRALLYERKNELVPPYNITVAEFTIKISELRNRLAMCGVKDEGLIVPMPLGAEGKLTTNILSADKDSLAYSRTPAEVLRILYGTGNESMPGGFLPQGGNGKIAREFLEPR</sequence>
<evidence type="ECO:0008006" key="3">
    <source>
        <dbReference type="Google" id="ProtNLM"/>
    </source>
</evidence>
<evidence type="ECO:0000313" key="1">
    <source>
        <dbReference type="EMBL" id="KAG6530791.1"/>
    </source>
</evidence>
<evidence type="ECO:0000313" key="2">
    <source>
        <dbReference type="Proteomes" id="UP000734854"/>
    </source>
</evidence>
<dbReference type="InterPro" id="IPR052965">
    <property type="entry name" value="Pigment-catalase-like"/>
</dbReference>